<dbReference type="EMBL" id="JBGFFX010000002">
    <property type="protein sequence ID" value="MEY8769757.1"/>
    <property type="molecule type" value="Genomic_DNA"/>
</dbReference>
<keyword evidence="1" id="KW-0812">Transmembrane</keyword>
<feature type="transmembrane region" description="Helical" evidence="1">
    <location>
        <begin position="99"/>
        <end position="117"/>
    </location>
</feature>
<keyword evidence="3" id="KW-1185">Reference proteome</keyword>
<feature type="transmembrane region" description="Helical" evidence="1">
    <location>
        <begin position="34"/>
        <end position="54"/>
    </location>
</feature>
<dbReference type="Proteomes" id="UP001565243">
    <property type="component" value="Unassembled WGS sequence"/>
</dbReference>
<protein>
    <submittedName>
        <fullName evidence="2">Inner membrane protein YbjM</fullName>
    </submittedName>
</protein>
<evidence type="ECO:0000313" key="3">
    <source>
        <dbReference type="Proteomes" id="UP001565243"/>
    </source>
</evidence>
<dbReference type="InterPro" id="IPR020368">
    <property type="entry name" value="Uncharacterised_YbjM"/>
</dbReference>
<feature type="transmembrane region" description="Helical" evidence="1">
    <location>
        <begin position="7"/>
        <end position="28"/>
    </location>
</feature>
<dbReference type="Pfam" id="PF11045">
    <property type="entry name" value="YbjM"/>
    <property type="match status" value="1"/>
</dbReference>
<organism evidence="2 3">
    <name type="scientific">Erwinia aeris</name>
    <dbReference type="NCBI Taxonomy" id="3239803"/>
    <lineage>
        <taxon>Bacteria</taxon>
        <taxon>Pseudomonadati</taxon>
        <taxon>Pseudomonadota</taxon>
        <taxon>Gammaproteobacteria</taxon>
        <taxon>Enterobacterales</taxon>
        <taxon>Erwiniaceae</taxon>
        <taxon>Erwinia</taxon>
    </lineage>
</organism>
<gene>
    <name evidence="2" type="primary">ybjM</name>
    <name evidence="2" type="ORF">AB6T85_04790</name>
</gene>
<evidence type="ECO:0000256" key="1">
    <source>
        <dbReference type="SAM" id="Phobius"/>
    </source>
</evidence>
<feature type="transmembrane region" description="Helical" evidence="1">
    <location>
        <begin position="61"/>
        <end position="79"/>
    </location>
</feature>
<accession>A0ABV4E4G7</accession>
<sequence length="122" mass="13471">MFKGMSWTSVAFSFVLYSIVFLAVRYGMVIEGTAWAQARPGLLMFTLPGAIAALTSKEHPLTIALLGALLATPLCLIFLHYYSLHYHAPLQELAFDTSAIFWCGSGALAVMLCRTLFWHSHS</sequence>
<dbReference type="RefSeq" id="WP_253454755.1">
    <property type="nucleotide sequence ID" value="NZ_JBGFFX010000002.1"/>
</dbReference>
<reference evidence="2 3" key="1">
    <citation type="submission" date="2024-07" db="EMBL/GenBank/DDBJ databases">
        <authorList>
            <person name="Hebao G."/>
        </authorList>
    </citation>
    <scope>NUCLEOTIDE SEQUENCE [LARGE SCALE GENOMIC DNA]</scope>
    <source>
        <strain evidence="2 3">ACCC 02193</strain>
    </source>
</reference>
<keyword evidence="1" id="KW-1133">Transmembrane helix</keyword>
<evidence type="ECO:0000313" key="2">
    <source>
        <dbReference type="EMBL" id="MEY8769757.1"/>
    </source>
</evidence>
<keyword evidence="1" id="KW-0472">Membrane</keyword>
<comment type="caution">
    <text evidence="2">The sequence shown here is derived from an EMBL/GenBank/DDBJ whole genome shotgun (WGS) entry which is preliminary data.</text>
</comment>
<proteinExistence type="predicted"/>
<name>A0ABV4E4G7_9GAMM</name>